<reference evidence="9 10" key="1">
    <citation type="submission" date="2024-09" db="EMBL/GenBank/DDBJ databases">
        <title>Chromosome-scale assembly of Riccia sorocarpa.</title>
        <authorList>
            <person name="Paukszto L."/>
        </authorList>
    </citation>
    <scope>NUCLEOTIDE SEQUENCE [LARGE SCALE GENOMIC DNA]</scope>
    <source>
        <strain evidence="9">LP-2024</strain>
        <tissue evidence="9">Aerial parts of the thallus</tissue>
    </source>
</reference>
<evidence type="ECO:0000259" key="8">
    <source>
        <dbReference type="Pfam" id="PF13359"/>
    </source>
</evidence>
<evidence type="ECO:0000313" key="10">
    <source>
        <dbReference type="Proteomes" id="UP001633002"/>
    </source>
</evidence>
<dbReference type="InterPro" id="IPR027806">
    <property type="entry name" value="HARBI1_dom"/>
</dbReference>
<dbReference type="PANTHER" id="PTHR22930:SF85">
    <property type="entry name" value="GH03217P-RELATED"/>
    <property type="match status" value="1"/>
</dbReference>
<dbReference type="Proteomes" id="UP001633002">
    <property type="component" value="Unassembled WGS sequence"/>
</dbReference>
<gene>
    <name evidence="9" type="ORF">R1sor_014359</name>
</gene>
<feature type="domain" description="DDE Tnp4" evidence="8">
    <location>
        <begin position="70"/>
        <end position="230"/>
    </location>
</feature>
<accession>A0ABD3H971</accession>
<keyword evidence="6" id="KW-0378">Hydrolase</keyword>
<evidence type="ECO:0000256" key="1">
    <source>
        <dbReference type="ARBA" id="ARBA00001968"/>
    </source>
</evidence>
<dbReference type="GO" id="GO:0004518">
    <property type="term" value="F:nuclease activity"/>
    <property type="evidence" value="ECO:0007669"/>
    <property type="project" value="UniProtKB-KW"/>
</dbReference>
<evidence type="ECO:0000256" key="6">
    <source>
        <dbReference type="ARBA" id="ARBA00022801"/>
    </source>
</evidence>
<evidence type="ECO:0000256" key="5">
    <source>
        <dbReference type="ARBA" id="ARBA00022723"/>
    </source>
</evidence>
<keyword evidence="7" id="KW-0539">Nucleus</keyword>
<dbReference type="EMBL" id="JBJQOH010000004">
    <property type="protein sequence ID" value="KAL3688050.1"/>
    <property type="molecule type" value="Genomic_DNA"/>
</dbReference>
<evidence type="ECO:0000256" key="2">
    <source>
        <dbReference type="ARBA" id="ARBA00004123"/>
    </source>
</evidence>
<dbReference type="GO" id="GO:0046872">
    <property type="term" value="F:metal ion binding"/>
    <property type="evidence" value="ECO:0007669"/>
    <property type="project" value="UniProtKB-KW"/>
</dbReference>
<protein>
    <recommendedName>
        <fullName evidence="8">DDE Tnp4 domain-containing protein</fullName>
    </recommendedName>
</protein>
<dbReference type="InterPro" id="IPR045249">
    <property type="entry name" value="HARBI1-like"/>
</dbReference>
<comment type="similarity">
    <text evidence="3">Belongs to the HARBI1 family.</text>
</comment>
<dbReference type="GO" id="GO:0005634">
    <property type="term" value="C:nucleus"/>
    <property type="evidence" value="ECO:0007669"/>
    <property type="project" value="UniProtKB-SubCell"/>
</dbReference>
<evidence type="ECO:0000256" key="7">
    <source>
        <dbReference type="ARBA" id="ARBA00023242"/>
    </source>
</evidence>
<evidence type="ECO:0000256" key="3">
    <source>
        <dbReference type="ARBA" id="ARBA00006958"/>
    </source>
</evidence>
<sequence>MGHEGNGACIARSMELWGVSHGTLVNFTKRVMTAIEDLLAGELKWPSPRERQVISEAFAEKGFPGCIGLIDGTLVELIQRPRFDGETYYDRKANYSVNAQVVCDHRRKITFLYCGLPGSVQDVSAARRSHLWKYLEREESVIFGREEYLLGDSGYIPMPHLVPAFKLSGTDREKSDFNNCIAHARVVNEHCIGVLKSRWHSLKRVRTQLKCREENKIVVKWIKCCVLLHNFMLSMEDDWTIDDAPVEYDPAPNQNPADSGIRVEQRGVSTRDRLVSKFLLFWFAIPGSTPKYSPPTRGALWDTPHQPGEHYWECAPIIGEHSGEQFYNAPRAGGEHFQSAPQLMGSTPNAFSKCSPVDGEHSQENFQSAPQWWGSTLECSRLVMSILKMLSGVLPISPGSTLECAPFLGSISKCSPGAF</sequence>
<evidence type="ECO:0000313" key="9">
    <source>
        <dbReference type="EMBL" id="KAL3688050.1"/>
    </source>
</evidence>
<evidence type="ECO:0000256" key="4">
    <source>
        <dbReference type="ARBA" id="ARBA00022722"/>
    </source>
</evidence>
<keyword evidence="4" id="KW-0540">Nuclease</keyword>
<keyword evidence="10" id="KW-1185">Reference proteome</keyword>
<comment type="subcellular location">
    <subcellularLocation>
        <location evidence="2">Nucleus</location>
    </subcellularLocation>
</comment>
<keyword evidence="5" id="KW-0479">Metal-binding</keyword>
<dbReference type="GO" id="GO:0016787">
    <property type="term" value="F:hydrolase activity"/>
    <property type="evidence" value="ECO:0007669"/>
    <property type="project" value="UniProtKB-KW"/>
</dbReference>
<proteinExistence type="inferred from homology"/>
<organism evidence="9 10">
    <name type="scientific">Riccia sorocarpa</name>
    <dbReference type="NCBI Taxonomy" id="122646"/>
    <lineage>
        <taxon>Eukaryota</taxon>
        <taxon>Viridiplantae</taxon>
        <taxon>Streptophyta</taxon>
        <taxon>Embryophyta</taxon>
        <taxon>Marchantiophyta</taxon>
        <taxon>Marchantiopsida</taxon>
        <taxon>Marchantiidae</taxon>
        <taxon>Marchantiales</taxon>
        <taxon>Ricciaceae</taxon>
        <taxon>Riccia</taxon>
    </lineage>
</organism>
<dbReference type="AlphaFoldDB" id="A0ABD3H971"/>
<dbReference type="Pfam" id="PF13359">
    <property type="entry name" value="DDE_Tnp_4"/>
    <property type="match status" value="1"/>
</dbReference>
<name>A0ABD3H971_9MARC</name>
<comment type="caution">
    <text evidence="9">The sequence shown here is derived from an EMBL/GenBank/DDBJ whole genome shotgun (WGS) entry which is preliminary data.</text>
</comment>
<dbReference type="PANTHER" id="PTHR22930">
    <property type="match status" value="1"/>
</dbReference>
<comment type="cofactor">
    <cofactor evidence="1">
        <name>a divalent metal cation</name>
        <dbReference type="ChEBI" id="CHEBI:60240"/>
    </cofactor>
</comment>